<dbReference type="STRING" id="160454.RV10_GL004763"/>
<dbReference type="AlphaFoldDB" id="R2QQQ7"/>
<evidence type="ECO:0000256" key="1">
    <source>
        <dbReference type="ARBA" id="ARBA00009902"/>
    </source>
</evidence>
<dbReference type="InterPro" id="IPR013148">
    <property type="entry name" value="Glyco_hydro_32_N"/>
</dbReference>
<keyword evidence="3 6" id="KW-0378">Hydrolase</keyword>
<evidence type="ECO:0000259" key="5">
    <source>
        <dbReference type="Pfam" id="PF00251"/>
    </source>
</evidence>
<comment type="caution">
    <text evidence="6">The sequence shown here is derived from an EMBL/GenBank/DDBJ whole genome shotgun (WGS) entry which is preliminary data.</text>
</comment>
<dbReference type="InterPro" id="IPR001362">
    <property type="entry name" value="Glyco_hydro_32"/>
</dbReference>
<gene>
    <name evidence="6" type="ORF">UAU_00241</name>
</gene>
<feature type="domain" description="Glycosyl hydrolase family 32 N-terminal" evidence="5">
    <location>
        <begin position="7"/>
        <end position="300"/>
    </location>
</feature>
<dbReference type="GO" id="GO:0005975">
    <property type="term" value="P:carbohydrate metabolic process"/>
    <property type="evidence" value="ECO:0007669"/>
    <property type="project" value="InterPro"/>
</dbReference>
<evidence type="ECO:0000256" key="2">
    <source>
        <dbReference type="ARBA" id="ARBA00012758"/>
    </source>
</evidence>
<accession>R2QQQ7</accession>
<dbReference type="PATRIC" id="fig|1158607.3.peg.242"/>
<organism evidence="6 7">
    <name type="scientific">Enterococcus pallens ATCC BAA-351</name>
    <dbReference type="NCBI Taxonomy" id="1158607"/>
    <lineage>
        <taxon>Bacteria</taxon>
        <taxon>Bacillati</taxon>
        <taxon>Bacillota</taxon>
        <taxon>Bacilli</taxon>
        <taxon>Lactobacillales</taxon>
        <taxon>Enterococcaceae</taxon>
        <taxon>Enterococcus</taxon>
    </lineage>
</organism>
<keyword evidence="7" id="KW-1185">Reference proteome</keyword>
<protein>
    <recommendedName>
        <fullName evidence="2">beta-fructofuranosidase</fullName>
        <ecNumber evidence="2">3.2.1.26</ecNumber>
    </recommendedName>
</protein>
<name>R2QQQ7_9ENTE</name>
<dbReference type="SUPFAM" id="SSF75005">
    <property type="entry name" value="Arabinanase/levansucrase/invertase"/>
    <property type="match status" value="1"/>
</dbReference>
<evidence type="ECO:0000313" key="6">
    <source>
        <dbReference type="EMBL" id="EOH97573.1"/>
    </source>
</evidence>
<reference evidence="6 7" key="1">
    <citation type="submission" date="2013-02" db="EMBL/GenBank/DDBJ databases">
        <title>The Genome Sequence of Enterococcus pallens BAA-351.</title>
        <authorList>
            <consortium name="The Broad Institute Genome Sequencing Platform"/>
            <consortium name="The Broad Institute Genome Sequencing Center for Infectious Disease"/>
            <person name="Earl A.M."/>
            <person name="Gilmore M.S."/>
            <person name="Lebreton F."/>
            <person name="Walker B."/>
            <person name="Young S.K."/>
            <person name="Zeng Q."/>
            <person name="Gargeya S."/>
            <person name="Fitzgerald M."/>
            <person name="Haas B."/>
            <person name="Abouelleil A."/>
            <person name="Alvarado L."/>
            <person name="Arachchi H.M."/>
            <person name="Berlin A.M."/>
            <person name="Chapman S.B."/>
            <person name="Dewar J."/>
            <person name="Goldberg J."/>
            <person name="Griggs A."/>
            <person name="Gujja S."/>
            <person name="Hansen M."/>
            <person name="Howarth C."/>
            <person name="Imamovic A."/>
            <person name="Larimer J."/>
            <person name="McCowan C."/>
            <person name="Murphy C."/>
            <person name="Neiman D."/>
            <person name="Pearson M."/>
            <person name="Priest M."/>
            <person name="Roberts A."/>
            <person name="Saif S."/>
            <person name="Shea T."/>
            <person name="Sisk P."/>
            <person name="Sykes S."/>
            <person name="Wortman J."/>
            <person name="Nusbaum C."/>
            <person name="Birren B."/>
        </authorList>
    </citation>
    <scope>NUCLEOTIDE SEQUENCE [LARGE SCALE GENOMIC DNA]</scope>
    <source>
        <strain evidence="6 7">ATCC BAA-351</strain>
    </source>
</reference>
<dbReference type="InterPro" id="IPR013320">
    <property type="entry name" value="ConA-like_dom_sf"/>
</dbReference>
<dbReference type="Proteomes" id="UP000013782">
    <property type="component" value="Unassembled WGS sequence"/>
</dbReference>
<dbReference type="HOGENOM" id="CLU_001528_7_0_9"/>
<dbReference type="CDD" id="cd08996">
    <property type="entry name" value="GH32_FFase"/>
    <property type="match status" value="1"/>
</dbReference>
<dbReference type="eggNOG" id="COG1621">
    <property type="taxonomic scope" value="Bacteria"/>
</dbReference>
<keyword evidence="4" id="KW-0326">Glycosidase</keyword>
<evidence type="ECO:0000256" key="3">
    <source>
        <dbReference type="ARBA" id="ARBA00022801"/>
    </source>
</evidence>
<dbReference type="InterPro" id="IPR051214">
    <property type="entry name" value="GH32_Enzymes"/>
</dbReference>
<dbReference type="PANTHER" id="PTHR43101:SF1">
    <property type="entry name" value="BETA-FRUCTOSIDASE"/>
    <property type="match status" value="1"/>
</dbReference>
<proteinExistence type="inferred from homology"/>
<dbReference type="RefSeq" id="WP_010755306.1">
    <property type="nucleotide sequence ID" value="NZ_KB946300.1"/>
</dbReference>
<comment type="similarity">
    <text evidence="1">Belongs to the glycosyl hydrolase 32 family.</text>
</comment>
<dbReference type="GO" id="GO:0004564">
    <property type="term" value="F:beta-fructofuranosidase activity"/>
    <property type="evidence" value="ECO:0007669"/>
    <property type="project" value="UniProtKB-EC"/>
</dbReference>
<dbReference type="Gene3D" id="2.115.10.20">
    <property type="entry name" value="Glycosyl hydrolase domain, family 43"/>
    <property type="match status" value="1"/>
</dbReference>
<dbReference type="Pfam" id="PF00251">
    <property type="entry name" value="Glyco_hydro_32N"/>
    <property type="match status" value="1"/>
</dbReference>
<dbReference type="EC" id="3.2.1.26" evidence="2"/>
<dbReference type="InterPro" id="IPR023296">
    <property type="entry name" value="Glyco_hydro_beta-prop_sf"/>
</dbReference>
<sequence length="432" mass="48968">MTRYGYHIAPLQGWSNDPNGLCYFQERYHVFFQNNPLATNTKTIGWAHVSSVDLIHWTREPMALLPDQDYDRDGCFSGSAIQVGEALYLLYTGHKNLAQNYAETQCLAVSQDGVVFEKLDNNPIITTPPAGNTHRFRDPKVWQEQEKFYAVIGGESQENLGQVSLYQSDSITGPWEYVRQVAQAQAGQGTMWECPDYFTLDGKRVLLVSPKGLDTSYKGGFDTTYFISDESTCFEEMQVLDAGTDFYAAATFFDPINERRLVWAWFGLPGEQEKETQHQVGALTLPRELRVKDGHLRMQPIAELCELREQHQKLVNGMVIGGTTELIFQSKNLSAFTLKLSTEQASYKISYAHQQLMLEIKDVFRNRSKTVSLAMIEEVRLFLDRGLTELFINDGQLAFTNKCELSGPIKVETNGITDGNVYLLAADEKIWQ</sequence>
<dbReference type="PANTHER" id="PTHR43101">
    <property type="entry name" value="BETA-FRUCTOSIDASE"/>
    <property type="match status" value="1"/>
</dbReference>
<dbReference type="SMART" id="SM00640">
    <property type="entry name" value="Glyco_32"/>
    <property type="match status" value="1"/>
</dbReference>
<evidence type="ECO:0000256" key="4">
    <source>
        <dbReference type="ARBA" id="ARBA00023295"/>
    </source>
</evidence>
<dbReference type="EMBL" id="AJAQ01000001">
    <property type="protein sequence ID" value="EOH97573.1"/>
    <property type="molecule type" value="Genomic_DNA"/>
</dbReference>
<dbReference type="SUPFAM" id="SSF49899">
    <property type="entry name" value="Concanavalin A-like lectins/glucanases"/>
    <property type="match status" value="1"/>
</dbReference>
<evidence type="ECO:0000313" key="7">
    <source>
        <dbReference type="Proteomes" id="UP000013782"/>
    </source>
</evidence>